<organism evidence="2 3">
    <name type="scientific">Pseudoduganella albidiflava</name>
    <dbReference type="NCBI Taxonomy" id="321983"/>
    <lineage>
        <taxon>Bacteria</taxon>
        <taxon>Pseudomonadati</taxon>
        <taxon>Pseudomonadota</taxon>
        <taxon>Betaproteobacteria</taxon>
        <taxon>Burkholderiales</taxon>
        <taxon>Oxalobacteraceae</taxon>
        <taxon>Telluria group</taxon>
        <taxon>Pseudoduganella</taxon>
    </lineage>
</organism>
<evidence type="ECO:0000313" key="3">
    <source>
        <dbReference type="Proteomes" id="UP000628442"/>
    </source>
</evidence>
<sequence>MRPTRAGQPVAYDFLNDDAVMSTVSNEEINMPNTIKTTPAASKKNTLLASAAPNAIELLKADHDKVKAMFEQYEGLSDRAVASKKKLVREICLELTKHTLAEEEIFYSAVRKALGDEDMVDEATVEHACAKDLIEQLLSMEPGDDLYDAKVKVLSEQIEHHVEEEEKEMFPKAKKAKLDMAELGEAIRARKDEIGLPLPH</sequence>
<dbReference type="InterPro" id="IPR012312">
    <property type="entry name" value="Hemerythrin-like"/>
</dbReference>
<protein>
    <recommendedName>
        <fullName evidence="1">Hemerythrin-like domain-containing protein</fullName>
    </recommendedName>
</protein>
<comment type="caution">
    <text evidence="2">The sequence shown here is derived from an EMBL/GenBank/DDBJ whole genome shotgun (WGS) entry which is preliminary data.</text>
</comment>
<dbReference type="EMBL" id="BMWV01000009">
    <property type="protein sequence ID" value="GGY53718.1"/>
    <property type="molecule type" value="Genomic_DNA"/>
</dbReference>
<dbReference type="PANTHER" id="PTHR35585">
    <property type="entry name" value="HHE DOMAIN PROTEIN (AFU_ORTHOLOGUE AFUA_4G00730)"/>
    <property type="match status" value="1"/>
</dbReference>
<gene>
    <name evidence="2" type="ORF">GCM10007387_40220</name>
</gene>
<dbReference type="Gene3D" id="1.20.120.520">
    <property type="entry name" value="nmb1532 protein domain like"/>
    <property type="match status" value="1"/>
</dbReference>
<evidence type="ECO:0000259" key="1">
    <source>
        <dbReference type="Pfam" id="PF01814"/>
    </source>
</evidence>
<feature type="domain" description="Hemerythrin-like" evidence="1">
    <location>
        <begin position="55"/>
        <end position="173"/>
    </location>
</feature>
<dbReference type="AlphaFoldDB" id="A0AA87XYZ9"/>
<accession>A0AA87XYZ9</accession>
<dbReference type="CDD" id="cd12108">
    <property type="entry name" value="Hr-like"/>
    <property type="match status" value="1"/>
</dbReference>
<dbReference type="Proteomes" id="UP000628442">
    <property type="component" value="Unassembled WGS sequence"/>
</dbReference>
<evidence type="ECO:0000313" key="2">
    <source>
        <dbReference type="EMBL" id="GGY53718.1"/>
    </source>
</evidence>
<dbReference type="Pfam" id="PF01814">
    <property type="entry name" value="Hemerythrin"/>
    <property type="match status" value="1"/>
</dbReference>
<proteinExistence type="predicted"/>
<dbReference type="PANTHER" id="PTHR35585:SF1">
    <property type="entry name" value="HHE DOMAIN PROTEIN (AFU_ORTHOLOGUE AFUA_4G00730)"/>
    <property type="match status" value="1"/>
</dbReference>
<name>A0AA87XYZ9_9BURK</name>
<reference evidence="2" key="2">
    <citation type="submission" date="2022-12" db="EMBL/GenBank/DDBJ databases">
        <authorList>
            <person name="Sun Q."/>
            <person name="Kim S."/>
        </authorList>
    </citation>
    <scope>NUCLEOTIDE SEQUENCE</scope>
    <source>
        <strain evidence="2">KCTC 12343</strain>
    </source>
</reference>
<reference evidence="2" key="1">
    <citation type="journal article" date="2014" name="Int. J. Syst. Evol. Microbiol.">
        <title>Complete genome sequence of Corynebacterium casei LMG S-19264T (=DSM 44701T), isolated from a smear-ripened cheese.</title>
        <authorList>
            <consortium name="US DOE Joint Genome Institute (JGI-PGF)"/>
            <person name="Walter F."/>
            <person name="Albersmeier A."/>
            <person name="Kalinowski J."/>
            <person name="Ruckert C."/>
        </authorList>
    </citation>
    <scope>NUCLEOTIDE SEQUENCE</scope>
    <source>
        <strain evidence="2">KCTC 12343</strain>
    </source>
</reference>